<reference evidence="1" key="1">
    <citation type="submission" date="2023-04" db="EMBL/GenBank/DDBJ databases">
        <title>A chromosome-level genome assembly of the parasitoid wasp Eretmocerus hayati.</title>
        <authorList>
            <person name="Zhong Y."/>
            <person name="Liu S."/>
            <person name="Liu Y."/>
        </authorList>
    </citation>
    <scope>NUCLEOTIDE SEQUENCE</scope>
    <source>
        <strain evidence="1">ZJU_SS_LIU_2023</strain>
    </source>
</reference>
<keyword evidence="2" id="KW-1185">Reference proteome</keyword>
<organism evidence="1 2">
    <name type="scientific">Eretmocerus hayati</name>
    <dbReference type="NCBI Taxonomy" id="131215"/>
    <lineage>
        <taxon>Eukaryota</taxon>
        <taxon>Metazoa</taxon>
        <taxon>Ecdysozoa</taxon>
        <taxon>Arthropoda</taxon>
        <taxon>Hexapoda</taxon>
        <taxon>Insecta</taxon>
        <taxon>Pterygota</taxon>
        <taxon>Neoptera</taxon>
        <taxon>Endopterygota</taxon>
        <taxon>Hymenoptera</taxon>
        <taxon>Apocrita</taxon>
        <taxon>Proctotrupomorpha</taxon>
        <taxon>Chalcidoidea</taxon>
        <taxon>Aphelinidae</taxon>
        <taxon>Aphelininae</taxon>
        <taxon>Eretmocerus</taxon>
    </lineage>
</organism>
<dbReference type="Proteomes" id="UP001239111">
    <property type="component" value="Chromosome 2"/>
</dbReference>
<name>A0ACC2P704_9HYME</name>
<gene>
    <name evidence="1" type="ORF">QAD02_014993</name>
</gene>
<protein>
    <submittedName>
        <fullName evidence="1">Uncharacterized protein</fullName>
    </submittedName>
</protein>
<evidence type="ECO:0000313" key="1">
    <source>
        <dbReference type="EMBL" id="KAJ8679206.1"/>
    </source>
</evidence>
<sequence length="231" mass="26171">MKSSRGKKVMNIEIKVKNNSKWALVAYQFEDIFDVNGKKPNVKTDFSCGQTRKLTIRSDTVVTNLTKMYFPNQEPVEARSTSPTLEDIKIYNEIQECVDENFKNGTPVGLEVFIRTPFVQGNPDVPLRWGALKDGKIKITTTIKNFSSSNVTFESGQRVTAFGKVIEYKDRAAFEVAHVNDIKVLEQEKKTLDELREIVKTPQKPNQSSKCHINQSVVKVRIVAISVSYHA</sequence>
<comment type="caution">
    <text evidence="1">The sequence shown here is derived from an EMBL/GenBank/DDBJ whole genome shotgun (WGS) entry which is preliminary data.</text>
</comment>
<proteinExistence type="predicted"/>
<dbReference type="EMBL" id="CM056742">
    <property type="protein sequence ID" value="KAJ8679206.1"/>
    <property type="molecule type" value="Genomic_DNA"/>
</dbReference>
<accession>A0ACC2P704</accession>
<evidence type="ECO:0000313" key="2">
    <source>
        <dbReference type="Proteomes" id="UP001239111"/>
    </source>
</evidence>